<dbReference type="SUPFAM" id="SSF56219">
    <property type="entry name" value="DNase I-like"/>
    <property type="match status" value="1"/>
</dbReference>
<dbReference type="AlphaFoldDB" id="A0A1U7WW19"/>
<keyword evidence="1" id="KW-0175">Coiled coil</keyword>
<protein>
    <submittedName>
        <fullName evidence="3">Uncharacterized protein LOC104228170</fullName>
    </submittedName>
</protein>
<reference evidence="2" key="1">
    <citation type="journal article" date="2013" name="Genome Biol.">
        <title>Reference genomes and transcriptomes of Nicotiana sylvestris and Nicotiana tomentosiformis.</title>
        <authorList>
            <person name="Sierro N."/>
            <person name="Battey J.N."/>
            <person name="Ouadi S."/>
            <person name="Bovet L."/>
            <person name="Goepfert S."/>
            <person name="Bakaher N."/>
            <person name="Peitsch M.C."/>
            <person name="Ivanov N.V."/>
        </authorList>
    </citation>
    <scope>NUCLEOTIDE SEQUENCE [LARGE SCALE GENOMIC DNA]</scope>
</reference>
<evidence type="ECO:0000256" key="1">
    <source>
        <dbReference type="SAM" id="Coils"/>
    </source>
</evidence>
<dbReference type="RefSeq" id="XP_009778879.1">
    <property type="nucleotide sequence ID" value="XM_009780577.1"/>
</dbReference>
<evidence type="ECO:0000313" key="3">
    <source>
        <dbReference type="RefSeq" id="XP_009778879.1"/>
    </source>
</evidence>
<proteinExistence type="predicted"/>
<gene>
    <name evidence="3" type="primary">LOC104228170</name>
</gene>
<name>A0A1U7WW19_NICSY</name>
<dbReference type="eggNOG" id="KOG1075">
    <property type="taxonomic scope" value="Eukaryota"/>
</dbReference>
<dbReference type="Gene3D" id="3.60.10.10">
    <property type="entry name" value="Endonuclease/exonuclease/phosphatase"/>
    <property type="match status" value="2"/>
</dbReference>
<dbReference type="PANTHER" id="PTHR33710:SF81">
    <property type="entry name" value="ENDONUCLEASE_EXONUCLEASE_PHOSPHATASE DOMAIN-CONTAINING PROTEIN"/>
    <property type="match status" value="1"/>
</dbReference>
<evidence type="ECO:0000313" key="2">
    <source>
        <dbReference type="Proteomes" id="UP000189701"/>
    </source>
</evidence>
<dbReference type="PANTHER" id="PTHR33710">
    <property type="entry name" value="BNAC02G09200D PROTEIN"/>
    <property type="match status" value="1"/>
</dbReference>
<dbReference type="InterPro" id="IPR036691">
    <property type="entry name" value="Endo/exonu/phosph_ase_sf"/>
</dbReference>
<organism evidence="2 3">
    <name type="scientific">Nicotiana sylvestris</name>
    <name type="common">Wood tobacco</name>
    <name type="synonym">South American tobacco</name>
    <dbReference type="NCBI Taxonomy" id="4096"/>
    <lineage>
        <taxon>Eukaryota</taxon>
        <taxon>Viridiplantae</taxon>
        <taxon>Streptophyta</taxon>
        <taxon>Embryophyta</taxon>
        <taxon>Tracheophyta</taxon>
        <taxon>Spermatophyta</taxon>
        <taxon>Magnoliopsida</taxon>
        <taxon>eudicotyledons</taxon>
        <taxon>Gunneridae</taxon>
        <taxon>Pentapetalae</taxon>
        <taxon>asterids</taxon>
        <taxon>lamiids</taxon>
        <taxon>Solanales</taxon>
        <taxon>Solanaceae</taxon>
        <taxon>Nicotianoideae</taxon>
        <taxon>Nicotianeae</taxon>
        <taxon>Nicotiana</taxon>
    </lineage>
</organism>
<keyword evidence="2" id="KW-1185">Reference proteome</keyword>
<feature type="coiled-coil region" evidence="1">
    <location>
        <begin position="194"/>
        <end position="266"/>
    </location>
</feature>
<accession>A0A1U7WW19</accession>
<reference evidence="3" key="2">
    <citation type="submission" date="2025-08" db="UniProtKB">
        <authorList>
            <consortium name="RefSeq"/>
        </authorList>
    </citation>
    <scope>IDENTIFICATION</scope>
    <source>
        <tissue evidence="3">Leaf</tissue>
    </source>
</reference>
<dbReference type="Proteomes" id="UP000189701">
    <property type="component" value="Unplaced"/>
</dbReference>
<dbReference type="OrthoDB" id="1259237at2759"/>
<sequence>MDKIGFWNIRGLNNSEKQKKVNLFMHNSQAGLFGLLETKVKRDKAERAALNLCNGPWAVMGDFNCILHRDKRIGIPVTMSEIRKFKQCVEECTLQDMKSSRSFFTWNNKQGGADRVYSRIDRVLVNNEWILALPDSEVYYRNKGTFDHCPAIISWAGDQKKQYIFRYFNMWSLTPDYEEKVKQGWKTTKKGTKMYELVGKLNSLKSKLRQLNRERFRQIEKQTDQIQEELMQCQQRLQQMPLNQHLQEEEASLIRKYKRLKEARNQYRDGCNC</sequence>